<organism evidence="1 2">
    <name type="scientific">Polarella glacialis</name>
    <name type="common">Dinoflagellate</name>
    <dbReference type="NCBI Taxonomy" id="89957"/>
    <lineage>
        <taxon>Eukaryota</taxon>
        <taxon>Sar</taxon>
        <taxon>Alveolata</taxon>
        <taxon>Dinophyceae</taxon>
        <taxon>Suessiales</taxon>
        <taxon>Suessiaceae</taxon>
        <taxon>Polarella</taxon>
    </lineage>
</organism>
<evidence type="ECO:0000313" key="2">
    <source>
        <dbReference type="Proteomes" id="UP000626109"/>
    </source>
</evidence>
<accession>A0A813KSN7</accession>
<reference evidence="1" key="1">
    <citation type="submission" date="2021-02" db="EMBL/GenBank/DDBJ databases">
        <authorList>
            <person name="Dougan E. K."/>
            <person name="Rhodes N."/>
            <person name="Thang M."/>
            <person name="Chan C."/>
        </authorList>
    </citation>
    <scope>NUCLEOTIDE SEQUENCE</scope>
</reference>
<comment type="caution">
    <text evidence="1">The sequence shown here is derived from an EMBL/GenBank/DDBJ whole genome shotgun (WGS) entry which is preliminary data.</text>
</comment>
<dbReference type="Proteomes" id="UP000626109">
    <property type="component" value="Unassembled WGS sequence"/>
</dbReference>
<gene>
    <name evidence="1" type="ORF">PGLA2088_LOCUS34438</name>
</gene>
<sequence>MSMGSWKKKRGTTYSKLGQVFVHPDDAAVLERCELVYYVLQAAPEDCLEKWIWTGSHRSVGRATKRQLLETVQEIWVCRGGQGPSQSEAITSATLATSGPLPPSDFVAAPDLNVAQFQ</sequence>
<protein>
    <submittedName>
        <fullName evidence="1">Uncharacterized protein</fullName>
    </submittedName>
</protein>
<proteinExistence type="predicted"/>
<name>A0A813KSN7_POLGL</name>
<dbReference type="AlphaFoldDB" id="A0A813KSN7"/>
<dbReference type="EMBL" id="CAJNNW010031350">
    <property type="protein sequence ID" value="CAE8707243.1"/>
    <property type="molecule type" value="Genomic_DNA"/>
</dbReference>
<evidence type="ECO:0000313" key="1">
    <source>
        <dbReference type="EMBL" id="CAE8707243.1"/>
    </source>
</evidence>